<feature type="region of interest" description="Disordered" evidence="2">
    <location>
        <begin position="381"/>
        <end position="512"/>
    </location>
</feature>
<evidence type="ECO:0000313" key="4">
    <source>
        <dbReference type="Proteomes" id="UP000794436"/>
    </source>
</evidence>
<feature type="compositionally biased region" description="Basic and acidic residues" evidence="2">
    <location>
        <begin position="454"/>
        <end position="471"/>
    </location>
</feature>
<feature type="compositionally biased region" description="Polar residues" evidence="2">
    <location>
        <begin position="442"/>
        <end position="453"/>
    </location>
</feature>
<keyword evidence="4" id="KW-1185">Reference proteome</keyword>
<sequence>MADVSPGGKPPDKGTGEGGTMSEREQTGQACPETGAVNDAEVIQSKSDEQVDPPKPEESPEGDGLTTEGLTQKPNYHQATSPSSNEHQEWVKKMKVVAERKFTNREDNDLRPIIPLEKEAAKASFSKVWLAKHTAEKTLLQEFVTTIEKGKGPSRNFGALIRETTRVDYNPDTRRVTFILAEKATADAWHGKSIDLKGGSLKLLSPDKLEEDDLPTDDDRSDRKEKQALKYQIRVLTHDLTAYEVMQIMGCYGASSISRESLAESKAYDSNYFLVVFKSDRCPSQLEGVTHIAAGSASVFLHHFKLYQRIPCFSCYAIDHPVTACMNGDTKMMKYHREFTATLARDEPIKQRNLRNMNVEDRLQHLHDLAGTLGSTMQRLSTSSAKTPLLTTAKQEDNKTTQNGQVKIVVPAEPSKTQQPVKKGLNTETFFDPASLKKARQSSKALTNSQGYQQRDRSASLGDKPKARPKDQLTAIPNGKAERPVQTEVQPVITKPRKKSKSKAQRKKEANARLKADAILNAFIHGTIETAANEPSTTNSDQDIELKKKEKLERAEEKARKLAEEAAAARENHQAAEHKAAAAKAGFYENAGIAQAEAIEAGLRSNEEMDQEQLKENIRRQAARREELEALDLARKALEQEAETARKKLEAAEAKARKSGNLVAKLHHGISKSPANDQQETKSEDPLSQADNEALARAEVEQEAAAAIFEAQRRDINDYLQRTDPDLAISTRPVTKLPKAILKIIDTPANGNCLYGAIHATTCYEVEGEDIDYEYSGHDVQILKDRILSACQEHVKLEAEPGAGRMHLLRMRISELYPTETLDQLGINHVTERLIKHYDASSDILMMMKVRYIVLHVDERRYPLP</sequence>
<protein>
    <recommendedName>
        <fullName evidence="5">OTU domain-containing protein</fullName>
    </recommendedName>
</protein>
<feature type="compositionally biased region" description="Basic residues" evidence="2">
    <location>
        <begin position="495"/>
        <end position="506"/>
    </location>
</feature>
<keyword evidence="1" id="KW-0175">Coiled coil</keyword>
<accession>A0A8K1CP15</accession>
<feature type="coiled-coil region" evidence="1">
    <location>
        <begin position="611"/>
        <end position="662"/>
    </location>
</feature>
<evidence type="ECO:0000256" key="1">
    <source>
        <dbReference type="SAM" id="Coils"/>
    </source>
</evidence>
<dbReference type="EMBL" id="SPLM01000008">
    <property type="protein sequence ID" value="TMW66619.1"/>
    <property type="molecule type" value="Genomic_DNA"/>
</dbReference>
<organism evidence="3 4">
    <name type="scientific">Pythium oligandrum</name>
    <name type="common">Mycoparasitic fungus</name>
    <dbReference type="NCBI Taxonomy" id="41045"/>
    <lineage>
        <taxon>Eukaryota</taxon>
        <taxon>Sar</taxon>
        <taxon>Stramenopiles</taxon>
        <taxon>Oomycota</taxon>
        <taxon>Peronosporomycetes</taxon>
        <taxon>Pythiales</taxon>
        <taxon>Pythiaceae</taxon>
        <taxon>Pythium</taxon>
    </lineage>
</organism>
<evidence type="ECO:0008006" key="5">
    <source>
        <dbReference type="Google" id="ProtNLM"/>
    </source>
</evidence>
<gene>
    <name evidence="3" type="ORF">Poli38472_014595</name>
</gene>
<feature type="region of interest" description="Disordered" evidence="2">
    <location>
        <begin position="670"/>
        <end position="696"/>
    </location>
</feature>
<dbReference type="AlphaFoldDB" id="A0A8K1CP15"/>
<feature type="compositionally biased region" description="Polar residues" evidence="2">
    <location>
        <begin position="381"/>
        <end position="393"/>
    </location>
</feature>
<evidence type="ECO:0000313" key="3">
    <source>
        <dbReference type="EMBL" id="TMW66619.1"/>
    </source>
</evidence>
<feature type="coiled-coil region" evidence="1">
    <location>
        <begin position="545"/>
        <end position="579"/>
    </location>
</feature>
<dbReference type="OrthoDB" id="167084at2759"/>
<comment type="caution">
    <text evidence="3">The sequence shown here is derived from an EMBL/GenBank/DDBJ whole genome shotgun (WGS) entry which is preliminary data.</text>
</comment>
<feature type="compositionally biased region" description="Polar residues" evidence="2">
    <location>
        <begin position="68"/>
        <end position="85"/>
    </location>
</feature>
<dbReference type="Proteomes" id="UP000794436">
    <property type="component" value="Unassembled WGS sequence"/>
</dbReference>
<feature type="compositionally biased region" description="Basic and acidic residues" evidence="2">
    <location>
        <begin position="46"/>
        <end position="58"/>
    </location>
</feature>
<name>A0A8K1CP15_PYTOL</name>
<proteinExistence type="predicted"/>
<reference evidence="3" key="1">
    <citation type="submission" date="2019-03" db="EMBL/GenBank/DDBJ databases">
        <title>Long read genome sequence of the mycoparasitic Pythium oligandrum ATCC 38472 isolated from sugarbeet rhizosphere.</title>
        <authorList>
            <person name="Gaulin E."/>
        </authorList>
    </citation>
    <scope>NUCLEOTIDE SEQUENCE</scope>
    <source>
        <strain evidence="3">ATCC 38472_TT</strain>
    </source>
</reference>
<feature type="region of interest" description="Disordered" evidence="2">
    <location>
        <begin position="1"/>
        <end position="89"/>
    </location>
</feature>
<evidence type="ECO:0000256" key="2">
    <source>
        <dbReference type="SAM" id="MobiDB-lite"/>
    </source>
</evidence>